<reference evidence="1 2" key="1">
    <citation type="submission" date="2016-11" db="EMBL/GenBank/DDBJ databases">
        <authorList>
            <person name="Jaros S."/>
            <person name="Januszkiewicz K."/>
            <person name="Wedrychowicz H."/>
        </authorList>
    </citation>
    <scope>NUCLEOTIDE SEQUENCE [LARGE SCALE GENOMIC DNA]</scope>
    <source>
        <strain evidence="1 2">DSM 16917</strain>
    </source>
</reference>
<dbReference type="STRING" id="299255.SAMN02745129_2815"/>
<dbReference type="GO" id="GO:0016740">
    <property type="term" value="F:transferase activity"/>
    <property type="evidence" value="ECO:0007669"/>
    <property type="project" value="UniProtKB-KW"/>
</dbReference>
<keyword evidence="1" id="KW-0808">Transferase</keyword>
<dbReference type="AlphaFoldDB" id="A0A1M5VJS0"/>
<evidence type="ECO:0000313" key="1">
    <source>
        <dbReference type="EMBL" id="SHH75438.1"/>
    </source>
</evidence>
<dbReference type="Proteomes" id="UP000184268">
    <property type="component" value="Unassembled WGS sequence"/>
</dbReference>
<gene>
    <name evidence="1" type="ORF">SAMN02745129_2815</name>
</gene>
<accession>A0A1M5VJS0</accession>
<evidence type="ECO:0000313" key="2">
    <source>
        <dbReference type="Proteomes" id="UP000184268"/>
    </source>
</evidence>
<dbReference type="InterPro" id="IPR029044">
    <property type="entry name" value="Nucleotide-diphossugar_trans"/>
</dbReference>
<name>A0A1M5VJS0_9GAMM</name>
<proteinExistence type="predicted"/>
<protein>
    <submittedName>
        <fullName evidence="1">Glycosyl transferase family 2</fullName>
    </submittedName>
</protein>
<sequence>MLRLIKRITALLSNIIELLRFFGYSLWHGRSLRLISDKSKSVGAKDILLFCTLRNEAHRIEFFLDYYRNLGVKHFFFVDNGSDDSFQELVSSHDDVTVYYTEASYKASNFGMHWLNHLLRKHGTGHWCVTCDPDEFLVYPKSDVLDLYDLTTYLDSNHRPSFFTLMVDMYGKGSLSDSNYLPGTNPLEVNPYFDKYGYFFTENHRYNSLWCQGGVRLRTMFKDNPIAAPAINKTPLVKWKWYYSYLSSMHMAIPRRLNGGFKHGLTGAVLHFKFIAAFQEKMVEEMERGQHYGDSAEYKRYLQFLKDSQNYCDDMSIEYKGWQQLDQLGLIKANEWR</sequence>
<dbReference type="Pfam" id="PF13704">
    <property type="entry name" value="Glyco_tranf_2_4"/>
    <property type="match status" value="1"/>
</dbReference>
<dbReference type="SUPFAM" id="SSF53448">
    <property type="entry name" value="Nucleotide-diphospho-sugar transferases"/>
    <property type="match status" value="1"/>
</dbReference>
<dbReference type="EMBL" id="FQXG01000004">
    <property type="protein sequence ID" value="SHH75438.1"/>
    <property type="molecule type" value="Genomic_DNA"/>
</dbReference>
<keyword evidence="2" id="KW-1185">Reference proteome</keyword>
<organism evidence="1 2">
    <name type="scientific">Ferrimonas marina</name>
    <dbReference type="NCBI Taxonomy" id="299255"/>
    <lineage>
        <taxon>Bacteria</taxon>
        <taxon>Pseudomonadati</taxon>
        <taxon>Pseudomonadota</taxon>
        <taxon>Gammaproteobacteria</taxon>
        <taxon>Alteromonadales</taxon>
        <taxon>Ferrimonadaceae</taxon>
        <taxon>Ferrimonas</taxon>
    </lineage>
</organism>